<feature type="transmembrane region" description="Helical" evidence="1">
    <location>
        <begin position="104"/>
        <end position="121"/>
    </location>
</feature>
<gene>
    <name evidence="2" type="ORF">GCM10010211_15610</name>
</gene>
<evidence type="ECO:0000313" key="2">
    <source>
        <dbReference type="EMBL" id="GGU52096.1"/>
    </source>
</evidence>
<proteinExistence type="predicted"/>
<evidence type="ECO:0000256" key="1">
    <source>
        <dbReference type="SAM" id="Phobius"/>
    </source>
</evidence>
<comment type="caution">
    <text evidence="2">The sequence shown here is derived from an EMBL/GenBank/DDBJ whole genome shotgun (WGS) entry which is preliminary data.</text>
</comment>
<reference evidence="3" key="1">
    <citation type="journal article" date="2019" name="Int. J. Syst. Evol. Microbiol.">
        <title>The Global Catalogue of Microorganisms (GCM) 10K type strain sequencing project: providing services to taxonomists for standard genome sequencing and annotation.</title>
        <authorList>
            <consortium name="The Broad Institute Genomics Platform"/>
            <consortium name="The Broad Institute Genome Sequencing Center for Infectious Disease"/>
            <person name="Wu L."/>
            <person name="Ma J."/>
        </authorList>
    </citation>
    <scope>NUCLEOTIDE SEQUENCE [LARGE SCALE GENOMIC DNA]</scope>
    <source>
        <strain evidence="3">JCM 3399</strain>
    </source>
</reference>
<protein>
    <submittedName>
        <fullName evidence="2">Uncharacterized protein</fullName>
    </submittedName>
</protein>
<keyword evidence="1" id="KW-1133">Transmembrane helix</keyword>
<dbReference type="RefSeq" id="WP_229852011.1">
    <property type="nucleotide sequence ID" value="NZ_BMRP01000004.1"/>
</dbReference>
<feature type="transmembrane region" description="Helical" evidence="1">
    <location>
        <begin position="32"/>
        <end position="55"/>
    </location>
</feature>
<keyword evidence="1" id="KW-0472">Membrane</keyword>
<accession>A0ABQ2UUB9</accession>
<feature type="transmembrane region" description="Helical" evidence="1">
    <location>
        <begin position="133"/>
        <end position="151"/>
    </location>
</feature>
<name>A0ABQ2UUB9_9ACTN</name>
<organism evidence="2 3">
    <name type="scientific">Streptomyces albospinus</name>
    <dbReference type="NCBI Taxonomy" id="285515"/>
    <lineage>
        <taxon>Bacteria</taxon>
        <taxon>Bacillati</taxon>
        <taxon>Actinomycetota</taxon>
        <taxon>Actinomycetes</taxon>
        <taxon>Kitasatosporales</taxon>
        <taxon>Streptomycetaceae</taxon>
        <taxon>Streptomyces</taxon>
    </lineage>
</organism>
<keyword evidence="3" id="KW-1185">Reference proteome</keyword>
<feature type="transmembrane region" description="Helical" evidence="1">
    <location>
        <begin position="67"/>
        <end position="92"/>
    </location>
</feature>
<evidence type="ECO:0000313" key="3">
    <source>
        <dbReference type="Proteomes" id="UP000654471"/>
    </source>
</evidence>
<dbReference type="EMBL" id="BMRP01000004">
    <property type="protein sequence ID" value="GGU52096.1"/>
    <property type="molecule type" value="Genomic_DNA"/>
</dbReference>
<dbReference type="Proteomes" id="UP000654471">
    <property type="component" value="Unassembled WGS sequence"/>
</dbReference>
<sequence>MAHQRSDDETEPTWGSLCPRDKVLAAFGMTGLGLGVLALGVLVLLLTVLVVAAVSRGLIESDGVGPFIWGAVLCLPCGLLAAVLIHPLRLLLRLSSVTPKAKRGAEMALSAATTFLAAMFVEDFAPGPRVQHPWLPALLATLLVALANVVINHLENRKKEAGSSC</sequence>
<keyword evidence="1" id="KW-0812">Transmembrane</keyword>